<accession>A0ABV6PWQ5</accession>
<dbReference type="PANTHER" id="PTHR35848">
    <property type="entry name" value="OXALATE-BINDING PROTEIN"/>
    <property type="match status" value="1"/>
</dbReference>
<gene>
    <name evidence="3" type="ORF">ACFFGG_17145</name>
</gene>
<sequence>MTPSQPAAVTARPGALSQQQMLGQLITFPAYRTPPEAPARRFEAEVRRLWGGRLTPMMASADTSGRYALAPLACPATACTGALELAAGAHSEPWRNPDAIECLVCVEGSVEVRYGPELDRAITLGRFDMLSLPEGVRHQLRNAGAGVARVVSVLSIAPAARYDAVFDQALAAQVPAEAQSALGLRFDAERGAAIDTAVIEGRVTRFEKLVPYKKDLNRTGGLPAEATESLSAGNVYPLIVPEGHVGRSRTAPMYGNQGLYISIAECKTGDDGPPPHAHTDTQESFFVLDGAFDMCTGFDNESGVKTQAGDLIAMPSNVMRSFRNTTDQPARLLVIIQGPDRMNDTVFFSRRVGEGLARRFGENAIAEYAKIKMTFDAEQRLGV</sequence>
<name>A0ABV6PWQ5_9BURK</name>
<protein>
    <submittedName>
        <fullName evidence="3">Cupin domain-containing protein</fullName>
    </submittedName>
</protein>
<dbReference type="Pfam" id="PF07883">
    <property type="entry name" value="Cupin_2"/>
    <property type="match status" value="2"/>
</dbReference>
<comment type="caution">
    <text evidence="3">The sequence shown here is derived from an EMBL/GenBank/DDBJ whole genome shotgun (WGS) entry which is preliminary data.</text>
</comment>
<evidence type="ECO:0000259" key="2">
    <source>
        <dbReference type="Pfam" id="PF07883"/>
    </source>
</evidence>
<dbReference type="InterPro" id="IPR051610">
    <property type="entry name" value="GPI/OXD"/>
</dbReference>
<evidence type="ECO:0000313" key="4">
    <source>
        <dbReference type="Proteomes" id="UP001589834"/>
    </source>
</evidence>
<dbReference type="InterPro" id="IPR014710">
    <property type="entry name" value="RmlC-like_jellyroll"/>
</dbReference>
<dbReference type="InterPro" id="IPR013096">
    <property type="entry name" value="Cupin_2"/>
</dbReference>
<dbReference type="SUPFAM" id="SSF51182">
    <property type="entry name" value="RmlC-like cupins"/>
    <property type="match status" value="2"/>
</dbReference>
<dbReference type="RefSeq" id="WP_377484897.1">
    <property type="nucleotide sequence ID" value="NZ_JBHLTN010000043.1"/>
</dbReference>
<keyword evidence="4" id="KW-1185">Reference proteome</keyword>
<evidence type="ECO:0000313" key="3">
    <source>
        <dbReference type="EMBL" id="MFC0594277.1"/>
    </source>
</evidence>
<dbReference type="Proteomes" id="UP001589834">
    <property type="component" value="Unassembled WGS sequence"/>
</dbReference>
<dbReference type="InterPro" id="IPR011051">
    <property type="entry name" value="RmlC_Cupin_sf"/>
</dbReference>
<feature type="domain" description="Cupin type-2" evidence="2">
    <location>
        <begin position="84"/>
        <end position="153"/>
    </location>
</feature>
<keyword evidence="1" id="KW-0479">Metal-binding</keyword>
<organism evidence="3 4">
    <name type="scientific">Ottowia pentelensis</name>
    <dbReference type="NCBI Taxonomy" id="511108"/>
    <lineage>
        <taxon>Bacteria</taxon>
        <taxon>Pseudomonadati</taxon>
        <taxon>Pseudomonadota</taxon>
        <taxon>Betaproteobacteria</taxon>
        <taxon>Burkholderiales</taxon>
        <taxon>Comamonadaceae</taxon>
        <taxon>Ottowia</taxon>
    </lineage>
</organism>
<feature type="domain" description="Cupin type-2" evidence="2">
    <location>
        <begin position="267"/>
        <end position="335"/>
    </location>
</feature>
<proteinExistence type="predicted"/>
<dbReference type="Gene3D" id="2.60.120.10">
    <property type="entry name" value="Jelly Rolls"/>
    <property type="match status" value="2"/>
</dbReference>
<reference evidence="3 4" key="1">
    <citation type="submission" date="2024-09" db="EMBL/GenBank/DDBJ databases">
        <authorList>
            <person name="Sun Q."/>
            <person name="Mori K."/>
        </authorList>
    </citation>
    <scope>NUCLEOTIDE SEQUENCE [LARGE SCALE GENOMIC DNA]</scope>
    <source>
        <strain evidence="3 4">NCAIM B.02336</strain>
    </source>
</reference>
<dbReference type="EMBL" id="JBHLTN010000043">
    <property type="protein sequence ID" value="MFC0594277.1"/>
    <property type="molecule type" value="Genomic_DNA"/>
</dbReference>
<evidence type="ECO:0000256" key="1">
    <source>
        <dbReference type="ARBA" id="ARBA00022723"/>
    </source>
</evidence>